<feature type="domain" description="Trypanosome variant surface glycoprotein C-terminal" evidence="9">
    <location>
        <begin position="202"/>
        <end position="283"/>
    </location>
</feature>
<proteinExistence type="predicted"/>
<dbReference type="AlphaFoldDB" id="M4T7N5"/>
<feature type="compositionally biased region" description="Polar residues" evidence="8">
    <location>
        <begin position="189"/>
        <end position="204"/>
    </location>
</feature>
<evidence type="ECO:0000256" key="1">
    <source>
        <dbReference type="ARBA" id="ARBA00002523"/>
    </source>
</evidence>
<evidence type="ECO:0000256" key="7">
    <source>
        <dbReference type="ARBA" id="ARBA00023288"/>
    </source>
</evidence>
<name>M4T7N5_9TRYP</name>
<evidence type="ECO:0000256" key="5">
    <source>
        <dbReference type="ARBA" id="ARBA00023136"/>
    </source>
</evidence>
<keyword evidence="4" id="KW-0336">GPI-anchor</keyword>
<keyword evidence="7" id="KW-0449">Lipoprotein</keyword>
<keyword evidence="6" id="KW-0325">Glycoprotein</keyword>
<organism evidence="10">
    <name type="scientific">Trypanosoma brucei</name>
    <dbReference type="NCBI Taxonomy" id="5691"/>
    <lineage>
        <taxon>Eukaryota</taxon>
        <taxon>Discoba</taxon>
        <taxon>Euglenozoa</taxon>
        <taxon>Kinetoplastea</taxon>
        <taxon>Metakinetoplastina</taxon>
        <taxon>Trypanosomatida</taxon>
        <taxon>Trypanosomatidae</taxon>
        <taxon>Trypanosoma</taxon>
    </lineage>
</organism>
<protein>
    <submittedName>
        <fullName evidence="10">Variant surface glycoprotein 2169</fullName>
    </submittedName>
</protein>
<dbReference type="SUPFAM" id="SSF58087">
    <property type="entry name" value="Variant surface glycoprotein (N-terminal domain)"/>
    <property type="match status" value="1"/>
</dbReference>
<evidence type="ECO:0000313" key="10">
    <source>
        <dbReference type="EMBL" id="AGH58900.1"/>
    </source>
</evidence>
<reference evidence="10" key="2">
    <citation type="journal article" date="2014" name="Mol. Biochem. Parasitol.">
        <title>Capturing the variant surface glycoprotein repertoire (the VSGnome) of Trypanosoma brucei Lister 427.</title>
        <authorList>
            <person name="Cross G.A."/>
            <person name="Kim H.S."/>
            <person name="Wickstead B."/>
        </authorList>
    </citation>
    <scope>NUCLEOTIDE SEQUENCE</scope>
    <source>
        <strain evidence="10">Lister 427</strain>
    </source>
</reference>
<dbReference type="GO" id="GO:0005886">
    <property type="term" value="C:plasma membrane"/>
    <property type="evidence" value="ECO:0007669"/>
    <property type="project" value="UniProtKB-SubCell"/>
</dbReference>
<comment type="subcellular location">
    <subcellularLocation>
        <location evidence="2">Cell membrane</location>
        <topology evidence="2">Lipid-anchor</topology>
        <topology evidence="2">GPI-anchor</topology>
    </subcellularLocation>
</comment>
<sequence>MNDLNPTVLGTGACSNDGEALGSANHGLGLKSIELKSSKPPTNQVMNKSGGTTDTCETDADAATALAVTAEATAVAICNAKNIQIDIQEPVLSMELKALRADSYMQNIAQIIMTGSAKTDLPADKKEEIVDKLFGGKEIKVQQKWIQPLENKHITFKIGTETKKPKISEVPASDDVGYAVAAAFYQGNPPSSKTAPTSTESNADSESKEQAAEKKTENKEGKDGKTDCSSFQNQTACEGVTGTPPAGKAKVCGWIEDKCKDSSFLVNKKFALSVISAAFAALLF</sequence>
<evidence type="ECO:0000256" key="8">
    <source>
        <dbReference type="SAM" id="MobiDB-lite"/>
    </source>
</evidence>
<feature type="region of interest" description="Disordered" evidence="8">
    <location>
        <begin position="189"/>
        <end position="230"/>
    </location>
</feature>
<comment type="function">
    <text evidence="1">VSG forms a coat on the surface of the parasite. The trypanosome evades the immune response of the host by expressing a series of antigenically distinct VSGs from an estimated 1000 VSG genes.</text>
</comment>
<evidence type="ECO:0000256" key="4">
    <source>
        <dbReference type="ARBA" id="ARBA00022622"/>
    </source>
</evidence>
<reference evidence="10" key="1">
    <citation type="submission" date="2013-02" db="EMBL/GenBank/DDBJ databases">
        <authorList>
            <person name="Cross G.A.M."/>
            <person name="Kim H.-S."/>
            <person name="Wickstead B."/>
        </authorList>
    </citation>
    <scope>NUCLEOTIDE SEQUENCE</scope>
    <source>
        <strain evidence="10">Lister 427</strain>
    </source>
</reference>
<feature type="compositionally biased region" description="Basic and acidic residues" evidence="8">
    <location>
        <begin position="205"/>
        <end position="226"/>
    </location>
</feature>
<keyword evidence="3" id="KW-1003">Cell membrane</keyword>
<accession>M4T7N5</accession>
<dbReference type="VEuPathDB" id="TriTrypDB:Tb10.v4.0132"/>
<evidence type="ECO:0000256" key="2">
    <source>
        <dbReference type="ARBA" id="ARBA00004609"/>
    </source>
</evidence>
<evidence type="ECO:0000256" key="6">
    <source>
        <dbReference type="ARBA" id="ARBA00023180"/>
    </source>
</evidence>
<evidence type="ECO:0000256" key="3">
    <source>
        <dbReference type="ARBA" id="ARBA00022475"/>
    </source>
</evidence>
<dbReference type="InterPro" id="IPR019609">
    <property type="entry name" value="Variant_surf_glycoprt_trypan_C"/>
</dbReference>
<evidence type="ECO:0000259" key="9">
    <source>
        <dbReference type="Pfam" id="PF10659"/>
    </source>
</evidence>
<dbReference type="VEuPathDB" id="TriTrypDB:Tb427_000395700"/>
<keyword evidence="5" id="KW-0472">Membrane</keyword>
<feature type="non-terminal residue" evidence="10">
    <location>
        <position position="1"/>
    </location>
</feature>
<dbReference type="GO" id="GO:0098552">
    <property type="term" value="C:side of membrane"/>
    <property type="evidence" value="ECO:0007669"/>
    <property type="project" value="UniProtKB-KW"/>
</dbReference>
<dbReference type="EMBL" id="KC611469">
    <property type="protein sequence ID" value="AGH58900.1"/>
    <property type="molecule type" value="Genomic_DNA"/>
</dbReference>
<dbReference type="Pfam" id="PF10659">
    <property type="entry name" value="Trypan_glycop_C"/>
    <property type="match status" value="1"/>
</dbReference>